<dbReference type="AlphaFoldDB" id="A0A0N4TYJ5"/>
<evidence type="ECO:0000313" key="2">
    <source>
        <dbReference type="Proteomes" id="UP000278627"/>
    </source>
</evidence>
<organism evidence="3">
    <name type="scientific">Brugia pahangi</name>
    <name type="common">Filarial nematode worm</name>
    <dbReference type="NCBI Taxonomy" id="6280"/>
    <lineage>
        <taxon>Eukaryota</taxon>
        <taxon>Metazoa</taxon>
        <taxon>Ecdysozoa</taxon>
        <taxon>Nematoda</taxon>
        <taxon>Chromadorea</taxon>
        <taxon>Rhabditida</taxon>
        <taxon>Spirurina</taxon>
        <taxon>Spiruromorpha</taxon>
        <taxon>Filarioidea</taxon>
        <taxon>Onchocercidae</taxon>
        <taxon>Brugia</taxon>
    </lineage>
</organism>
<name>A0A0N4TYJ5_BRUPA</name>
<keyword evidence="2" id="KW-1185">Reference proteome</keyword>
<reference evidence="3" key="1">
    <citation type="submission" date="2017-02" db="UniProtKB">
        <authorList>
            <consortium name="WormBaseParasite"/>
        </authorList>
    </citation>
    <scope>IDENTIFICATION</scope>
</reference>
<accession>A0A0N4TYJ5</accession>
<proteinExistence type="predicted"/>
<dbReference type="EMBL" id="UZAD01013497">
    <property type="protein sequence ID" value="VDN95205.1"/>
    <property type="molecule type" value="Genomic_DNA"/>
</dbReference>
<evidence type="ECO:0000313" key="1">
    <source>
        <dbReference type="EMBL" id="VDN95205.1"/>
    </source>
</evidence>
<protein>
    <submittedName>
        <fullName evidence="3">PINc domain-containing protein</fullName>
    </submittedName>
</protein>
<sequence length="120" mass="13874">MLWQIQDRYTCKECLQLYFDDEQSNFSTSKQALSSILQLSRYLESKTLLVDPRFISLIQDVQAHFIGDKQLRIGEENLNDILESNSVMMAFFDRDGLDIVSISHKILSLDLPSLNESLLK</sequence>
<dbReference type="Proteomes" id="UP000278627">
    <property type="component" value="Unassembled WGS sequence"/>
</dbReference>
<gene>
    <name evidence="1" type="ORF">BPAG_LOCUS14020</name>
</gene>
<dbReference type="WBParaSite" id="BPAG_0001409201-mRNA-1">
    <property type="protein sequence ID" value="BPAG_0001409201-mRNA-1"/>
    <property type="gene ID" value="BPAG_0001409201"/>
</dbReference>
<evidence type="ECO:0000313" key="3">
    <source>
        <dbReference type="WBParaSite" id="BPAG_0001409201-mRNA-1"/>
    </source>
</evidence>
<reference evidence="1 2" key="2">
    <citation type="submission" date="2018-11" db="EMBL/GenBank/DDBJ databases">
        <authorList>
            <consortium name="Pathogen Informatics"/>
        </authorList>
    </citation>
    <scope>NUCLEOTIDE SEQUENCE [LARGE SCALE GENOMIC DNA]</scope>
</reference>